<dbReference type="OrthoDB" id="185373at2759"/>
<comment type="similarity">
    <text evidence="1">Belongs to the PPR family. P subfamily.</text>
</comment>
<dbReference type="NCBIfam" id="TIGR00756">
    <property type="entry name" value="PPR"/>
    <property type="match status" value="5"/>
</dbReference>
<evidence type="ECO:0000313" key="4">
    <source>
        <dbReference type="EMBL" id="KAF5204401.1"/>
    </source>
</evidence>
<dbReference type="Pfam" id="PF13041">
    <property type="entry name" value="PPR_2"/>
    <property type="match status" value="2"/>
</dbReference>
<dbReference type="PANTHER" id="PTHR47939">
    <property type="entry name" value="MEMBRANE-ASSOCIATED SALT-INDUCIBLE PROTEIN-LIKE"/>
    <property type="match status" value="1"/>
</dbReference>
<feature type="repeat" description="PPR" evidence="3">
    <location>
        <begin position="331"/>
        <end position="365"/>
    </location>
</feature>
<feature type="repeat" description="PPR" evidence="3">
    <location>
        <begin position="191"/>
        <end position="225"/>
    </location>
</feature>
<evidence type="ECO:0000256" key="3">
    <source>
        <dbReference type="PROSITE-ProRule" id="PRU00708"/>
    </source>
</evidence>
<accession>A0A7J6X3U4</accession>
<evidence type="ECO:0000313" key="5">
    <source>
        <dbReference type="Proteomes" id="UP000554482"/>
    </source>
</evidence>
<organism evidence="4 5">
    <name type="scientific">Thalictrum thalictroides</name>
    <name type="common">Rue-anemone</name>
    <name type="synonym">Anemone thalictroides</name>
    <dbReference type="NCBI Taxonomy" id="46969"/>
    <lineage>
        <taxon>Eukaryota</taxon>
        <taxon>Viridiplantae</taxon>
        <taxon>Streptophyta</taxon>
        <taxon>Embryophyta</taxon>
        <taxon>Tracheophyta</taxon>
        <taxon>Spermatophyta</taxon>
        <taxon>Magnoliopsida</taxon>
        <taxon>Ranunculales</taxon>
        <taxon>Ranunculaceae</taxon>
        <taxon>Thalictroideae</taxon>
        <taxon>Thalictrum</taxon>
    </lineage>
</organism>
<sequence length="399" mass="45499">MKKMISLAAHGKRMPRAITHSVWVDRHIITRSNCTLSHFDPLERLDHQDWLAPNEVLEIFERLRNPESVMNVLEKFSRRKDYKPNEALYTVIIRKLSQAKKFDAIQDILKRVKSEKTCRLSDDFFYGVIKTYGNAGYIDKAIETLFSMKDYNCWPEMKTFNYVLNLLVSSKQFDILPEVYLGAPRLGLEIDTCCLNILIKGLCKSDKLDAAFALLDEFPKLHCEPNVQTYSTLMNFLCKGGRVDEALKLCESMEQAGVDPDAITFNTLISGLCKQGRVADGMELLKKMKLKGCDPNAGTYQALLYGLLDSKKFVEAKCLMDKMISLGVFPSFVSYKLVLHGLSKEHLLEDVDLVLKKMVRQGFVPRMGMWRTILKSIFSGKINNDSVSQCQFSELAKNL</sequence>
<dbReference type="Gene3D" id="1.25.40.10">
    <property type="entry name" value="Tetratricopeptide repeat domain"/>
    <property type="match status" value="3"/>
</dbReference>
<dbReference type="InterPro" id="IPR011990">
    <property type="entry name" value="TPR-like_helical_dom_sf"/>
</dbReference>
<reference evidence="4 5" key="1">
    <citation type="submission" date="2020-06" db="EMBL/GenBank/DDBJ databases">
        <title>Transcriptomic and genomic resources for Thalictrum thalictroides and T. hernandezii: Facilitating candidate gene discovery in an emerging model plant lineage.</title>
        <authorList>
            <person name="Arias T."/>
            <person name="Riano-Pachon D.M."/>
            <person name="Di Stilio V.S."/>
        </authorList>
    </citation>
    <scope>NUCLEOTIDE SEQUENCE [LARGE SCALE GENOMIC DNA]</scope>
    <source>
        <strain evidence="5">cv. WT478/WT964</strain>
        <tissue evidence="4">Leaves</tissue>
    </source>
</reference>
<dbReference type="AlphaFoldDB" id="A0A7J6X3U4"/>
<protein>
    <submittedName>
        <fullName evidence="4">Pentatricopeptide repeat-containing protein</fullName>
    </submittedName>
</protein>
<name>A0A7J6X3U4_THATH</name>
<proteinExistence type="inferred from homology"/>
<feature type="repeat" description="PPR" evidence="3">
    <location>
        <begin position="261"/>
        <end position="295"/>
    </location>
</feature>
<gene>
    <name evidence="4" type="ORF">FRX31_006016</name>
</gene>
<dbReference type="EMBL" id="JABWDY010005482">
    <property type="protein sequence ID" value="KAF5204401.1"/>
    <property type="molecule type" value="Genomic_DNA"/>
</dbReference>
<feature type="repeat" description="PPR" evidence="3">
    <location>
        <begin position="226"/>
        <end position="260"/>
    </location>
</feature>
<dbReference type="InterPro" id="IPR050667">
    <property type="entry name" value="PPR-containing_protein"/>
</dbReference>
<dbReference type="Pfam" id="PF01535">
    <property type="entry name" value="PPR"/>
    <property type="match status" value="2"/>
</dbReference>
<dbReference type="PROSITE" id="PS51375">
    <property type="entry name" value="PPR"/>
    <property type="match status" value="5"/>
</dbReference>
<evidence type="ECO:0000256" key="1">
    <source>
        <dbReference type="ARBA" id="ARBA00007626"/>
    </source>
</evidence>
<keyword evidence="5" id="KW-1185">Reference proteome</keyword>
<comment type="caution">
    <text evidence="4">The sequence shown here is derived from an EMBL/GenBank/DDBJ whole genome shotgun (WGS) entry which is preliminary data.</text>
</comment>
<evidence type="ECO:0000256" key="2">
    <source>
        <dbReference type="ARBA" id="ARBA00022737"/>
    </source>
</evidence>
<dbReference type="Proteomes" id="UP000554482">
    <property type="component" value="Unassembled WGS sequence"/>
</dbReference>
<keyword evidence="2" id="KW-0677">Repeat</keyword>
<dbReference type="PANTHER" id="PTHR47939:SF14">
    <property type="entry name" value="PENTATRICOPEPTIDE REPEAT-CONTAINING PROTEIN MITOCHONDRIAL"/>
    <property type="match status" value="1"/>
</dbReference>
<feature type="repeat" description="PPR" evidence="3">
    <location>
        <begin position="296"/>
        <end position="330"/>
    </location>
</feature>
<dbReference type="InterPro" id="IPR002885">
    <property type="entry name" value="PPR_rpt"/>
</dbReference>